<gene>
    <name evidence="3" type="ORF">K489DRAFT_210279</name>
</gene>
<evidence type="ECO:0000313" key="2">
    <source>
        <dbReference type="Proteomes" id="UP000504637"/>
    </source>
</evidence>
<feature type="compositionally biased region" description="Basic and acidic residues" evidence="1">
    <location>
        <begin position="133"/>
        <end position="148"/>
    </location>
</feature>
<keyword evidence="2" id="KW-1185">Reference proteome</keyword>
<sequence>MNTRRTETSRQPEALLAALTAYQVQLRLQLHFLALRFIHYRSHRNVRLRDPINDHSTSNIQRRRRSRAESELLDHVDSCLIEAPEHATSLHPTPRLSQVSGASDTMRRVHPTKKKESKRARGDDRFGASLEAKGSDGRCHSGGHHLDRPASSSSPSLDLKVYETEVA</sequence>
<reference evidence="3" key="3">
    <citation type="submission" date="2025-08" db="UniProtKB">
        <authorList>
            <consortium name="RefSeq"/>
        </authorList>
    </citation>
    <scope>IDENTIFICATION</scope>
    <source>
        <strain evidence="3">CBS 342.82</strain>
    </source>
</reference>
<proteinExistence type="predicted"/>
<protein>
    <submittedName>
        <fullName evidence="3">Uncharacterized protein</fullName>
    </submittedName>
</protein>
<dbReference type="GeneID" id="54357446"/>
<dbReference type="AlphaFoldDB" id="A0A6J3MAM9"/>
<dbReference type="RefSeq" id="XP_033460918.1">
    <property type="nucleotide sequence ID" value="XM_033599647.1"/>
</dbReference>
<reference evidence="3" key="1">
    <citation type="submission" date="2020-01" db="EMBL/GenBank/DDBJ databases">
        <authorList>
            <consortium name="DOE Joint Genome Institute"/>
            <person name="Haridas S."/>
            <person name="Albert R."/>
            <person name="Binder M."/>
            <person name="Bloem J."/>
            <person name="Labutti K."/>
            <person name="Salamov A."/>
            <person name="Andreopoulos B."/>
            <person name="Baker S.E."/>
            <person name="Barry K."/>
            <person name="Bills G."/>
            <person name="Bluhm B.H."/>
            <person name="Cannon C."/>
            <person name="Castanera R."/>
            <person name="Culley D.E."/>
            <person name="Daum C."/>
            <person name="Ezra D."/>
            <person name="Gonzalez J.B."/>
            <person name="Henrissat B."/>
            <person name="Kuo A."/>
            <person name="Liang C."/>
            <person name="Lipzen A."/>
            <person name="Lutzoni F."/>
            <person name="Magnuson J."/>
            <person name="Mondo S."/>
            <person name="Nolan M."/>
            <person name="Ohm R."/>
            <person name="Pangilinan J."/>
            <person name="Park H.-J."/>
            <person name="Ramirez L."/>
            <person name="Alfaro M."/>
            <person name="Sun H."/>
            <person name="Tritt A."/>
            <person name="Yoshinaga Y."/>
            <person name="Zwiers L.-H."/>
            <person name="Turgeon B.G."/>
            <person name="Goodwin S.B."/>
            <person name="Spatafora J.W."/>
            <person name="Crous P.W."/>
            <person name="Grigoriev I.V."/>
        </authorList>
    </citation>
    <scope>NUCLEOTIDE SEQUENCE</scope>
    <source>
        <strain evidence="3">CBS 342.82</strain>
    </source>
</reference>
<reference evidence="3" key="2">
    <citation type="submission" date="2020-04" db="EMBL/GenBank/DDBJ databases">
        <authorList>
            <consortium name="NCBI Genome Project"/>
        </authorList>
    </citation>
    <scope>NUCLEOTIDE SEQUENCE</scope>
    <source>
        <strain evidence="3">CBS 342.82</strain>
    </source>
</reference>
<feature type="region of interest" description="Disordered" evidence="1">
    <location>
        <begin position="84"/>
        <end position="167"/>
    </location>
</feature>
<organism evidence="3">
    <name type="scientific">Dissoconium aciculare CBS 342.82</name>
    <dbReference type="NCBI Taxonomy" id="1314786"/>
    <lineage>
        <taxon>Eukaryota</taxon>
        <taxon>Fungi</taxon>
        <taxon>Dikarya</taxon>
        <taxon>Ascomycota</taxon>
        <taxon>Pezizomycotina</taxon>
        <taxon>Dothideomycetes</taxon>
        <taxon>Dothideomycetidae</taxon>
        <taxon>Mycosphaerellales</taxon>
        <taxon>Dissoconiaceae</taxon>
        <taxon>Dissoconium</taxon>
    </lineage>
</organism>
<evidence type="ECO:0000256" key="1">
    <source>
        <dbReference type="SAM" id="MobiDB-lite"/>
    </source>
</evidence>
<dbReference type="Proteomes" id="UP000504637">
    <property type="component" value="Unplaced"/>
</dbReference>
<name>A0A6J3MAM9_9PEZI</name>
<evidence type="ECO:0000313" key="3">
    <source>
        <dbReference type="RefSeq" id="XP_033460918.1"/>
    </source>
</evidence>
<feature type="compositionally biased region" description="Basic residues" evidence="1">
    <location>
        <begin position="108"/>
        <end position="118"/>
    </location>
</feature>
<accession>A0A6J3MAM9</accession>